<protein>
    <submittedName>
        <fullName evidence="1">Uncharacterized protein</fullName>
    </submittedName>
</protein>
<gene>
    <name evidence="1" type="ORF">TRITD_5Bv1G161800</name>
</gene>
<dbReference type="PANTHER" id="PTHR37259:SF2">
    <property type="entry name" value="OS07G0474300 PROTEIN"/>
    <property type="match status" value="1"/>
</dbReference>
<dbReference type="PANTHER" id="PTHR37259">
    <property type="entry name" value="OS07G0474300 PROTEIN"/>
    <property type="match status" value="1"/>
</dbReference>
<sequence>MLYDLYSAGRNERLKHKHGSYAAGEEEARAMAKGPCVAVELSKWRGAKKAGAPEPLLRRSMPAAAAAEFSQSYRASGSLSAMWSSLRIQIRENSTDGSVHQPDNALGVHDPATTSFHAPTCFGAQIPGTRERRRLLVLPRRRKVSGFCEVLSTNSINCHEFGYKLEIQEEEIEITEGEGGR</sequence>
<dbReference type="AlphaFoldDB" id="A0A9R1ANH4"/>
<reference evidence="1 2" key="1">
    <citation type="submission" date="2017-09" db="EMBL/GenBank/DDBJ databases">
        <authorList>
            <consortium name="International Durum Wheat Genome Sequencing Consortium (IDWGSC)"/>
            <person name="Milanesi L."/>
        </authorList>
    </citation>
    <scope>NUCLEOTIDE SEQUENCE [LARGE SCALE GENOMIC DNA]</scope>
    <source>
        <strain evidence="2">cv. Svevo</strain>
    </source>
</reference>
<accession>A0A9R1ANH4</accession>
<keyword evidence="2" id="KW-1185">Reference proteome</keyword>
<dbReference type="Gramene" id="TRITD5Bv1G161800.1">
    <property type="protein sequence ID" value="TRITD5Bv1G161800.1"/>
    <property type="gene ID" value="TRITD5Bv1G161800"/>
</dbReference>
<evidence type="ECO:0000313" key="1">
    <source>
        <dbReference type="EMBL" id="VAI34381.1"/>
    </source>
</evidence>
<name>A0A9R1ANH4_TRITD</name>
<evidence type="ECO:0000313" key="2">
    <source>
        <dbReference type="Proteomes" id="UP000324705"/>
    </source>
</evidence>
<proteinExistence type="predicted"/>
<dbReference type="EMBL" id="LT934120">
    <property type="protein sequence ID" value="VAI34381.1"/>
    <property type="molecule type" value="Genomic_DNA"/>
</dbReference>
<organism evidence="1 2">
    <name type="scientific">Triticum turgidum subsp. durum</name>
    <name type="common">Durum wheat</name>
    <name type="synonym">Triticum durum</name>
    <dbReference type="NCBI Taxonomy" id="4567"/>
    <lineage>
        <taxon>Eukaryota</taxon>
        <taxon>Viridiplantae</taxon>
        <taxon>Streptophyta</taxon>
        <taxon>Embryophyta</taxon>
        <taxon>Tracheophyta</taxon>
        <taxon>Spermatophyta</taxon>
        <taxon>Magnoliopsida</taxon>
        <taxon>Liliopsida</taxon>
        <taxon>Poales</taxon>
        <taxon>Poaceae</taxon>
        <taxon>BOP clade</taxon>
        <taxon>Pooideae</taxon>
        <taxon>Triticodae</taxon>
        <taxon>Triticeae</taxon>
        <taxon>Triticinae</taxon>
        <taxon>Triticum</taxon>
    </lineage>
</organism>
<dbReference type="Proteomes" id="UP000324705">
    <property type="component" value="Chromosome 5B"/>
</dbReference>